<dbReference type="PANTHER" id="PTHR12411">
    <property type="entry name" value="CYSTEINE PROTEASE FAMILY C1-RELATED"/>
    <property type="match status" value="1"/>
</dbReference>
<dbReference type="Gene3D" id="3.90.70.10">
    <property type="entry name" value="Cysteine proteinases"/>
    <property type="match status" value="1"/>
</dbReference>
<dbReference type="InterPro" id="IPR038765">
    <property type="entry name" value="Papain-like_cys_pep_sf"/>
</dbReference>
<evidence type="ECO:0000256" key="3">
    <source>
        <dbReference type="ARBA" id="ARBA00022801"/>
    </source>
</evidence>
<dbReference type="Proteomes" id="UP000580250">
    <property type="component" value="Unassembled WGS sequence"/>
</dbReference>
<dbReference type="InterPro" id="IPR000668">
    <property type="entry name" value="Peptidase_C1A_C"/>
</dbReference>
<sequence length="304" mass="33716">MTSDTRKLFCGVNTKSPKAPASTPNFKTNSKLRSKRSNPSCTYNIEFDSRKQWPQCADIINIIRNQGQCGDCWAVASSSTFTDRFCIERAKKGLKTPVSDPDNQSSDEEILSCTPSTSGCKGGSPYYAWQYMQNSGVVSGSNFEQKTGCKPYSINPETPGPLPTPQCVSKCTNSKWPIQYNNDKKFAISTGEIWQNMAVSEAVKTMKAEIKANGPITGIMDVYDDFYHYGEGVYKRTTNKNPQGHAIRLIGWGTQTCSGKVQPFWLAINSWGKDWGMKGVFMIAQGSNECKIETWGAYFGKPKV</sequence>
<reference evidence="7 8" key="1">
    <citation type="submission" date="2020-08" db="EMBL/GenBank/DDBJ databases">
        <authorList>
            <person name="Koutsovoulos G."/>
            <person name="Danchin GJ E."/>
        </authorList>
    </citation>
    <scope>NUCLEOTIDE SEQUENCE [LARGE SCALE GENOMIC DNA]</scope>
</reference>
<accession>A0A6V7XXM3</accession>
<evidence type="ECO:0000256" key="4">
    <source>
        <dbReference type="ARBA" id="ARBA00022807"/>
    </source>
</evidence>
<dbReference type="SMART" id="SM00645">
    <property type="entry name" value="Pept_C1"/>
    <property type="match status" value="1"/>
</dbReference>
<dbReference type="AlphaFoldDB" id="A0A6V7XXM3"/>
<feature type="region of interest" description="Disordered" evidence="5">
    <location>
        <begin position="14"/>
        <end position="34"/>
    </location>
</feature>
<dbReference type="PRINTS" id="PR00705">
    <property type="entry name" value="PAPAIN"/>
</dbReference>
<evidence type="ECO:0000256" key="5">
    <source>
        <dbReference type="SAM" id="MobiDB-lite"/>
    </source>
</evidence>
<comment type="caution">
    <text evidence="7">The sequence shown here is derived from an EMBL/GenBank/DDBJ whole genome shotgun (WGS) entry which is preliminary data.</text>
</comment>
<evidence type="ECO:0000259" key="6">
    <source>
        <dbReference type="SMART" id="SM00645"/>
    </source>
</evidence>
<dbReference type="PROSITE" id="PS00139">
    <property type="entry name" value="THIOL_PROTEASE_CYS"/>
    <property type="match status" value="1"/>
</dbReference>
<dbReference type="GO" id="GO:0008234">
    <property type="term" value="F:cysteine-type peptidase activity"/>
    <property type="evidence" value="ECO:0007669"/>
    <property type="project" value="UniProtKB-KW"/>
</dbReference>
<evidence type="ECO:0000256" key="2">
    <source>
        <dbReference type="ARBA" id="ARBA00022670"/>
    </source>
</evidence>
<evidence type="ECO:0000256" key="1">
    <source>
        <dbReference type="ARBA" id="ARBA00008455"/>
    </source>
</evidence>
<proteinExistence type="inferred from homology"/>
<gene>
    <name evidence="7" type="ORF">MENT_LOCUS57053</name>
</gene>
<name>A0A6V7XXM3_MELEN</name>
<dbReference type="GO" id="GO:0006508">
    <property type="term" value="P:proteolysis"/>
    <property type="evidence" value="ECO:0007669"/>
    <property type="project" value="UniProtKB-KW"/>
</dbReference>
<dbReference type="InterPro" id="IPR013128">
    <property type="entry name" value="Peptidase_C1A"/>
</dbReference>
<evidence type="ECO:0000313" key="7">
    <source>
        <dbReference type="EMBL" id="CAD2203367.1"/>
    </source>
</evidence>
<dbReference type="OrthoDB" id="10058785at2759"/>
<dbReference type="EMBL" id="CAJEWN010002377">
    <property type="protein sequence ID" value="CAD2203367.1"/>
    <property type="molecule type" value="Genomic_DNA"/>
</dbReference>
<dbReference type="InterPro" id="IPR000169">
    <property type="entry name" value="Pept_cys_AS"/>
</dbReference>
<protein>
    <recommendedName>
        <fullName evidence="6">Peptidase C1A papain C-terminal domain-containing protein</fullName>
    </recommendedName>
</protein>
<dbReference type="SUPFAM" id="SSF54001">
    <property type="entry name" value="Cysteine proteinases"/>
    <property type="match status" value="1"/>
</dbReference>
<organism evidence="7 8">
    <name type="scientific">Meloidogyne enterolobii</name>
    <name type="common">Root-knot nematode worm</name>
    <name type="synonym">Meloidogyne mayaguensis</name>
    <dbReference type="NCBI Taxonomy" id="390850"/>
    <lineage>
        <taxon>Eukaryota</taxon>
        <taxon>Metazoa</taxon>
        <taxon>Ecdysozoa</taxon>
        <taxon>Nematoda</taxon>
        <taxon>Chromadorea</taxon>
        <taxon>Rhabditida</taxon>
        <taxon>Tylenchina</taxon>
        <taxon>Tylenchomorpha</taxon>
        <taxon>Tylenchoidea</taxon>
        <taxon>Meloidogynidae</taxon>
        <taxon>Meloidogyninae</taxon>
        <taxon>Meloidogyne</taxon>
    </lineage>
</organism>
<evidence type="ECO:0000313" key="8">
    <source>
        <dbReference type="Proteomes" id="UP000580250"/>
    </source>
</evidence>
<keyword evidence="3" id="KW-0378">Hydrolase</keyword>
<feature type="domain" description="Peptidase C1A papain C-terminal" evidence="6">
    <location>
        <begin position="43"/>
        <end position="301"/>
    </location>
</feature>
<keyword evidence="2" id="KW-0645">Protease</keyword>
<comment type="similarity">
    <text evidence="1">Belongs to the peptidase C1 family.</text>
</comment>
<keyword evidence="4" id="KW-0788">Thiol protease</keyword>
<dbReference type="Pfam" id="PF00112">
    <property type="entry name" value="Peptidase_C1"/>
    <property type="match status" value="1"/>
</dbReference>